<evidence type="ECO:0000256" key="5">
    <source>
        <dbReference type="PROSITE-ProRule" id="PRU00169"/>
    </source>
</evidence>
<dbReference type="CDD" id="cd06170">
    <property type="entry name" value="LuxR_C_like"/>
    <property type="match status" value="1"/>
</dbReference>
<evidence type="ECO:0000256" key="1">
    <source>
        <dbReference type="ARBA" id="ARBA00022553"/>
    </source>
</evidence>
<dbReference type="Proteomes" id="UP001500967">
    <property type="component" value="Unassembled WGS sequence"/>
</dbReference>
<keyword evidence="9" id="KW-1185">Reference proteome</keyword>
<dbReference type="PANTHER" id="PTHR43214:SF24">
    <property type="entry name" value="TRANSCRIPTIONAL REGULATORY PROTEIN NARL-RELATED"/>
    <property type="match status" value="1"/>
</dbReference>
<dbReference type="InterPro" id="IPR039420">
    <property type="entry name" value="WalR-like"/>
</dbReference>
<dbReference type="PANTHER" id="PTHR43214">
    <property type="entry name" value="TWO-COMPONENT RESPONSE REGULATOR"/>
    <property type="match status" value="1"/>
</dbReference>
<dbReference type="SMART" id="SM00448">
    <property type="entry name" value="REC"/>
    <property type="match status" value="1"/>
</dbReference>
<evidence type="ECO:0000313" key="8">
    <source>
        <dbReference type="EMBL" id="GAA0277887.1"/>
    </source>
</evidence>
<keyword evidence="2" id="KW-0805">Transcription regulation</keyword>
<keyword evidence="3" id="KW-0238">DNA-binding</keyword>
<dbReference type="InterPro" id="IPR011006">
    <property type="entry name" value="CheY-like_superfamily"/>
</dbReference>
<dbReference type="Gene3D" id="3.40.50.2300">
    <property type="match status" value="1"/>
</dbReference>
<accession>A0ABP3EVM3</accession>
<name>A0ABP3EVM3_9ACTN</name>
<gene>
    <name evidence="8" type="ORF">GCM10009539_77060</name>
</gene>
<proteinExistence type="predicted"/>
<evidence type="ECO:0000256" key="3">
    <source>
        <dbReference type="ARBA" id="ARBA00023125"/>
    </source>
</evidence>
<evidence type="ECO:0000313" key="9">
    <source>
        <dbReference type="Proteomes" id="UP001500967"/>
    </source>
</evidence>
<dbReference type="PROSITE" id="PS50043">
    <property type="entry name" value="HTH_LUXR_2"/>
    <property type="match status" value="1"/>
</dbReference>
<feature type="modified residue" description="4-aspartylphosphate" evidence="5">
    <location>
        <position position="54"/>
    </location>
</feature>
<feature type="domain" description="HTH luxR-type" evidence="6">
    <location>
        <begin position="148"/>
        <end position="213"/>
    </location>
</feature>
<sequence>MIRVLLVDDQELVRSGLRMVLDAQDGLVVVDEAGDGQAAVDRVRAGGVDVVVMDVRMPRLDGVGATERIAALPDPPRVLLLTTFDLDEYAFAGLRAGAAGFLLKDVPTNELVSAIRAVHEGDAVVAPSTTRRLLDRFLPHLPGPQADSADVFAELTAREREVLVLLAKGLSNLEISAALFLSEGTVKTHVSRVLTKLGVRDRVQAVVLAYQSGLVGLER</sequence>
<dbReference type="PROSITE" id="PS50110">
    <property type="entry name" value="RESPONSE_REGULATORY"/>
    <property type="match status" value="1"/>
</dbReference>
<dbReference type="PROSITE" id="PS00622">
    <property type="entry name" value="HTH_LUXR_1"/>
    <property type="match status" value="1"/>
</dbReference>
<dbReference type="CDD" id="cd17535">
    <property type="entry name" value="REC_NarL-like"/>
    <property type="match status" value="1"/>
</dbReference>
<dbReference type="InterPro" id="IPR016032">
    <property type="entry name" value="Sig_transdc_resp-reg_C-effctor"/>
</dbReference>
<organism evidence="8 9">
    <name type="scientific">Cryptosporangium japonicum</name>
    <dbReference type="NCBI Taxonomy" id="80872"/>
    <lineage>
        <taxon>Bacteria</taxon>
        <taxon>Bacillati</taxon>
        <taxon>Actinomycetota</taxon>
        <taxon>Actinomycetes</taxon>
        <taxon>Cryptosporangiales</taxon>
        <taxon>Cryptosporangiaceae</taxon>
        <taxon>Cryptosporangium</taxon>
    </lineage>
</organism>
<dbReference type="SMART" id="SM00421">
    <property type="entry name" value="HTH_LUXR"/>
    <property type="match status" value="1"/>
</dbReference>
<dbReference type="PRINTS" id="PR00038">
    <property type="entry name" value="HTHLUXR"/>
</dbReference>
<protein>
    <submittedName>
        <fullName evidence="8">Response regulator transcription factor</fullName>
    </submittedName>
</protein>
<dbReference type="Pfam" id="PF00196">
    <property type="entry name" value="GerE"/>
    <property type="match status" value="1"/>
</dbReference>
<dbReference type="RefSeq" id="WP_344653901.1">
    <property type="nucleotide sequence ID" value="NZ_BAAAGX010000037.1"/>
</dbReference>
<keyword evidence="4" id="KW-0804">Transcription</keyword>
<dbReference type="SUPFAM" id="SSF52172">
    <property type="entry name" value="CheY-like"/>
    <property type="match status" value="1"/>
</dbReference>
<reference evidence="9" key="1">
    <citation type="journal article" date="2019" name="Int. J. Syst. Evol. Microbiol.">
        <title>The Global Catalogue of Microorganisms (GCM) 10K type strain sequencing project: providing services to taxonomists for standard genome sequencing and annotation.</title>
        <authorList>
            <consortium name="The Broad Institute Genomics Platform"/>
            <consortium name="The Broad Institute Genome Sequencing Center for Infectious Disease"/>
            <person name="Wu L."/>
            <person name="Ma J."/>
        </authorList>
    </citation>
    <scope>NUCLEOTIDE SEQUENCE [LARGE SCALE GENOMIC DNA]</scope>
    <source>
        <strain evidence="9">JCM 10425</strain>
    </source>
</reference>
<evidence type="ECO:0000256" key="4">
    <source>
        <dbReference type="ARBA" id="ARBA00023163"/>
    </source>
</evidence>
<evidence type="ECO:0000259" key="7">
    <source>
        <dbReference type="PROSITE" id="PS50110"/>
    </source>
</evidence>
<dbReference type="SUPFAM" id="SSF46894">
    <property type="entry name" value="C-terminal effector domain of the bipartite response regulators"/>
    <property type="match status" value="1"/>
</dbReference>
<feature type="domain" description="Response regulatory" evidence="7">
    <location>
        <begin position="3"/>
        <end position="119"/>
    </location>
</feature>
<dbReference type="Pfam" id="PF00072">
    <property type="entry name" value="Response_reg"/>
    <property type="match status" value="1"/>
</dbReference>
<evidence type="ECO:0000256" key="2">
    <source>
        <dbReference type="ARBA" id="ARBA00023015"/>
    </source>
</evidence>
<comment type="caution">
    <text evidence="8">The sequence shown here is derived from an EMBL/GenBank/DDBJ whole genome shotgun (WGS) entry which is preliminary data.</text>
</comment>
<keyword evidence="1 5" id="KW-0597">Phosphoprotein</keyword>
<dbReference type="InterPro" id="IPR000792">
    <property type="entry name" value="Tscrpt_reg_LuxR_C"/>
</dbReference>
<dbReference type="InterPro" id="IPR058245">
    <property type="entry name" value="NreC/VraR/RcsB-like_REC"/>
</dbReference>
<dbReference type="InterPro" id="IPR001789">
    <property type="entry name" value="Sig_transdc_resp-reg_receiver"/>
</dbReference>
<dbReference type="EMBL" id="BAAAGX010000037">
    <property type="protein sequence ID" value="GAA0277887.1"/>
    <property type="molecule type" value="Genomic_DNA"/>
</dbReference>
<evidence type="ECO:0000259" key="6">
    <source>
        <dbReference type="PROSITE" id="PS50043"/>
    </source>
</evidence>